<feature type="transmembrane region" description="Helical" evidence="1">
    <location>
        <begin position="118"/>
        <end position="139"/>
    </location>
</feature>
<evidence type="ECO:0000256" key="1">
    <source>
        <dbReference type="SAM" id="Phobius"/>
    </source>
</evidence>
<accession>A0A1G7GQY0</accession>
<name>A0A1G7GQY0_9BACT</name>
<evidence type="ECO:0000313" key="2">
    <source>
        <dbReference type="EMBL" id="SDE90542.1"/>
    </source>
</evidence>
<keyword evidence="3" id="KW-1185">Reference proteome</keyword>
<protein>
    <recommendedName>
        <fullName evidence="4">Zinc-finger</fullName>
    </recommendedName>
</protein>
<dbReference type="EMBL" id="LT629690">
    <property type="protein sequence ID" value="SDE90542.1"/>
    <property type="molecule type" value="Genomic_DNA"/>
</dbReference>
<dbReference type="RefSeq" id="WP_083343987.1">
    <property type="nucleotide sequence ID" value="NZ_LT629690.1"/>
</dbReference>
<keyword evidence="1" id="KW-0472">Membrane</keyword>
<sequence length="588" mass="64694">MTVNRPITTYPIDGPMQADGHLTDASLLLAIDGELPSSNRDLVKKHVRACWRCRARREHLEHTIAGIVEYEHRLVAPDMPPLDGSRAIFLARLDQTASELGKPLLSWRLLMRACSGALSLRILRFALTFLVVAGGLYLLQQRNTPVVSASELLQRALASESRSLTGISQPVVVQKLSIDINGHKIARTIYRDAVRKRMVQRSNVTASDELTAEHDFGRSHFSWDDPLSPQTYSEWREGVTQKQDWVTQLNTGEIRVDTRASAGPVSQASLTLRSDDYHPVAEEIRLRDNTYIEVAEISYEVVGLSSLGDDFFGSAPHVAAVSRLTTAHAIIPTSAQLEAAELDVYLALHGSAADMGEQITVHRADGGIEVDGITESEARKQQIVSALAGIPFASQKIESVSEAMTHLGPNAPRATHATLVTPTPALLEEQLKHDFPEASQRTEFVARAMSLCQDASAHAWALNRLADRYVAQDVALLEPEERSRLRSLLNDHLSALRDDVQHLQVHLAPIVSTDSTDTNAVVTAPPVDWRADIHLAHESVESTNQAVSSLLIGASGAEDSAHKLQSRLHITLTRLQKELETLEQQKYP</sequence>
<organism evidence="2 3">
    <name type="scientific">Terriglobus roseus</name>
    <dbReference type="NCBI Taxonomy" id="392734"/>
    <lineage>
        <taxon>Bacteria</taxon>
        <taxon>Pseudomonadati</taxon>
        <taxon>Acidobacteriota</taxon>
        <taxon>Terriglobia</taxon>
        <taxon>Terriglobales</taxon>
        <taxon>Acidobacteriaceae</taxon>
        <taxon>Terriglobus</taxon>
    </lineage>
</organism>
<keyword evidence="1" id="KW-0812">Transmembrane</keyword>
<proteinExistence type="predicted"/>
<dbReference type="OrthoDB" id="127650at2"/>
<dbReference type="AlphaFoldDB" id="A0A1G7GQY0"/>
<dbReference type="Proteomes" id="UP000182427">
    <property type="component" value="Chromosome I"/>
</dbReference>
<evidence type="ECO:0000313" key="3">
    <source>
        <dbReference type="Proteomes" id="UP000182427"/>
    </source>
</evidence>
<evidence type="ECO:0008006" key="4">
    <source>
        <dbReference type="Google" id="ProtNLM"/>
    </source>
</evidence>
<keyword evidence="1" id="KW-1133">Transmembrane helix</keyword>
<dbReference type="Gene3D" id="1.10.10.1320">
    <property type="entry name" value="Anti-sigma factor, zinc-finger domain"/>
    <property type="match status" value="1"/>
</dbReference>
<dbReference type="InterPro" id="IPR041916">
    <property type="entry name" value="Anti_sigma_zinc_sf"/>
</dbReference>
<gene>
    <name evidence="2" type="ORF">SAMN05444167_0772</name>
</gene>
<reference evidence="2 3" key="1">
    <citation type="submission" date="2016-10" db="EMBL/GenBank/DDBJ databases">
        <authorList>
            <person name="de Groot N.N."/>
        </authorList>
    </citation>
    <scope>NUCLEOTIDE SEQUENCE [LARGE SCALE GENOMIC DNA]</scope>
    <source>
        <strain evidence="2 3">GAS232</strain>
    </source>
</reference>